<comment type="subcellular location">
    <subcellularLocation>
        <location evidence="1">Golgi apparatus membrane</location>
        <topology evidence="1">Peripheral membrane protein</topology>
    </subcellularLocation>
</comment>
<dbReference type="GO" id="GO:0006891">
    <property type="term" value="P:intra-Golgi vesicle-mediated transport"/>
    <property type="evidence" value="ECO:0007669"/>
    <property type="project" value="InterPro"/>
</dbReference>
<sequence length="855" mass="98577">MSTEFAILEDDPDMYFTELSVPEVRDLEQKIRAEIESKKNELRTMVGEQYLELMSTADAIITMRKNTQVVQTNICRMQAACNVEHIKTSEASNANESRIRVDSERQHVYLIASLIKSLVDVSEQIWHALENHQYLHASRLYALAKAAHEYLEEEKKTSTLDIETNFPVIQSQWDAISSFESQIIQRSIHYLQISEQTSEHLAETLLGLIFLNGFSFKDALNKLLEMRTRVIEDLLQHKSKKMENSIHFIARQLKDIILVFKQTFAQIDNVFCLKKEDGMTLMEFYTSHFQKTFLIPSNTSSSGNGSQLPITRLFSPSSNVHLIIRYLPESVQKYKPDLDPGSSLALEDIRQIMTAWVERIEILLKEYLPEILLALDTEGKLVNVRFKIWTLLGEADADNTWQSISQRLLSRHYPIWERHLRDSFNSRSKQIIDEQLDILSNQPEKNVWPLIVPDSNKEEVSKSITMAMNIWPGIGSKAAFSLPNVSSKKELDQFKSALTDTVNDKTDISRKLQNMFDTLLYDLRKDVLVHLQPSENAIFCAEEDSNDIKAYFQNKCYESVMAYSFKLRSLIKHLHDWSNKKIASDISLFIARIARNIALSSKELPKALALSAETLPAFVLRSEVNKDPKYTKVQNEFLEAFHEAHTLWLSLLESNFSQKLEEILRATKWDNGCASAWENVEEDIRLPIQSTGAMTRLIFSVCEEIQRANSHMLDQIIMKRLRQMLHKKMNEVFQSFLCNKDSDITEYGSLQMIFDYLFLKSIFQQYEEKSSLLNDDNVLDELQKKVDPINWESYKPHISSCVDKFCIKQSLLFGVLTNAGSATYERARKVVTEKQQGLTRISISSKAKTFVLSSI</sequence>
<evidence type="ECO:0000256" key="7">
    <source>
        <dbReference type="ARBA" id="ARBA00023136"/>
    </source>
</evidence>
<keyword evidence="5" id="KW-0653">Protein transport</keyword>
<accession>A0A9P6Z3Z3</accession>
<gene>
    <name evidence="8" type="ORF">G6F50_005766</name>
</gene>
<keyword evidence="4" id="KW-0813">Transport</keyword>
<proteinExistence type="inferred from homology"/>
<dbReference type="Pfam" id="PF08700">
    <property type="entry name" value="VPS51_Exo84_N"/>
    <property type="match status" value="1"/>
</dbReference>
<dbReference type="PANTHER" id="PTHR31658:SF0">
    <property type="entry name" value="CONSERVED OLIGOMERIC GOLGI COMPLEX SUBUNIT 1"/>
    <property type="match status" value="1"/>
</dbReference>
<evidence type="ECO:0000256" key="2">
    <source>
        <dbReference type="ARBA" id="ARBA00006653"/>
    </source>
</evidence>
<dbReference type="GO" id="GO:0015031">
    <property type="term" value="P:protein transport"/>
    <property type="evidence" value="ECO:0007669"/>
    <property type="project" value="UniProtKB-KW"/>
</dbReference>
<keyword evidence="7" id="KW-0472">Membrane</keyword>
<evidence type="ECO:0000313" key="8">
    <source>
        <dbReference type="EMBL" id="KAG1570126.1"/>
    </source>
</evidence>
<evidence type="ECO:0000256" key="4">
    <source>
        <dbReference type="ARBA" id="ARBA00022448"/>
    </source>
</evidence>
<dbReference type="InterPro" id="IPR033370">
    <property type="entry name" value="COG1"/>
</dbReference>
<name>A0A9P6Z3Z3_9FUNG</name>
<reference evidence="8 9" key="1">
    <citation type="journal article" date="2020" name="Microb. Genom.">
        <title>Genetic diversity of clinical and environmental Mucorales isolates obtained from an investigation of mucormycosis cases among solid organ transplant recipients.</title>
        <authorList>
            <person name="Nguyen M.H."/>
            <person name="Kaul D."/>
            <person name="Muto C."/>
            <person name="Cheng S.J."/>
            <person name="Richter R.A."/>
            <person name="Bruno V.M."/>
            <person name="Liu G."/>
            <person name="Beyhan S."/>
            <person name="Sundermann A.J."/>
            <person name="Mounaud S."/>
            <person name="Pasculle A.W."/>
            <person name="Nierman W.C."/>
            <person name="Driscoll E."/>
            <person name="Cumbie R."/>
            <person name="Clancy C.J."/>
            <person name="Dupont C.L."/>
        </authorList>
    </citation>
    <scope>NUCLEOTIDE SEQUENCE [LARGE SCALE GENOMIC DNA]</scope>
    <source>
        <strain evidence="8 9">GL24</strain>
    </source>
</reference>
<evidence type="ECO:0000256" key="3">
    <source>
        <dbReference type="ARBA" id="ARBA00020978"/>
    </source>
</evidence>
<protein>
    <recommendedName>
        <fullName evidence="3">Conserved oligomeric Golgi complex subunit 1</fullName>
    </recommendedName>
</protein>
<comment type="similarity">
    <text evidence="2">Belongs to the COG1 family.</text>
</comment>
<dbReference type="Proteomes" id="UP000740926">
    <property type="component" value="Unassembled WGS sequence"/>
</dbReference>
<dbReference type="PANTHER" id="PTHR31658">
    <property type="entry name" value="CONSERVED OLIGOMERIC GOLGI COMPLEX SUBUNIT 1"/>
    <property type="match status" value="1"/>
</dbReference>
<organism evidence="8 9">
    <name type="scientific">Rhizopus delemar</name>
    <dbReference type="NCBI Taxonomy" id="936053"/>
    <lineage>
        <taxon>Eukaryota</taxon>
        <taxon>Fungi</taxon>
        <taxon>Fungi incertae sedis</taxon>
        <taxon>Mucoromycota</taxon>
        <taxon>Mucoromycotina</taxon>
        <taxon>Mucoromycetes</taxon>
        <taxon>Mucorales</taxon>
        <taxon>Mucorineae</taxon>
        <taxon>Rhizopodaceae</taxon>
        <taxon>Rhizopus</taxon>
    </lineage>
</organism>
<dbReference type="GO" id="GO:0000139">
    <property type="term" value="C:Golgi membrane"/>
    <property type="evidence" value="ECO:0007669"/>
    <property type="project" value="UniProtKB-SubCell"/>
</dbReference>
<evidence type="ECO:0000313" key="9">
    <source>
        <dbReference type="Proteomes" id="UP000740926"/>
    </source>
</evidence>
<keyword evidence="9" id="KW-1185">Reference proteome</keyword>
<dbReference type="AlphaFoldDB" id="A0A9P6Z3Z3"/>
<evidence type="ECO:0000256" key="5">
    <source>
        <dbReference type="ARBA" id="ARBA00022927"/>
    </source>
</evidence>
<evidence type="ECO:0000256" key="1">
    <source>
        <dbReference type="ARBA" id="ARBA00004395"/>
    </source>
</evidence>
<evidence type="ECO:0000256" key="6">
    <source>
        <dbReference type="ARBA" id="ARBA00023034"/>
    </source>
</evidence>
<comment type="caution">
    <text evidence="8">The sequence shown here is derived from an EMBL/GenBank/DDBJ whole genome shotgun (WGS) entry which is preliminary data.</text>
</comment>
<dbReference type="EMBL" id="JAANIU010000793">
    <property type="protein sequence ID" value="KAG1570126.1"/>
    <property type="molecule type" value="Genomic_DNA"/>
</dbReference>
<dbReference type="GO" id="GO:0017119">
    <property type="term" value="C:Golgi transport complex"/>
    <property type="evidence" value="ECO:0007669"/>
    <property type="project" value="InterPro"/>
</dbReference>
<keyword evidence="6" id="KW-0333">Golgi apparatus</keyword>